<reference evidence="1 2" key="1">
    <citation type="submission" date="2023-06" db="EMBL/GenBank/DDBJ databases">
        <title>Genome sequence of Methancorpusculaceae sp. Cs1.</title>
        <authorList>
            <person name="Protasov E."/>
            <person name="Platt K."/>
            <person name="Poehlein A."/>
            <person name="Daniel R."/>
            <person name="Brune A."/>
        </authorList>
    </citation>
    <scope>NUCLEOTIDE SEQUENCE [LARGE SCALE GENOMIC DNA]</scope>
    <source>
        <strain evidence="1 2">Cs1</strain>
    </source>
</reference>
<evidence type="ECO:0000313" key="2">
    <source>
        <dbReference type="Proteomes" id="UP001283212"/>
    </source>
</evidence>
<dbReference type="Proteomes" id="UP001283212">
    <property type="component" value="Unassembled WGS sequence"/>
</dbReference>
<organism evidence="1 2">
    <name type="scientific">Methanorbis rubei</name>
    <dbReference type="NCBI Taxonomy" id="3028300"/>
    <lineage>
        <taxon>Archaea</taxon>
        <taxon>Methanobacteriati</taxon>
        <taxon>Methanobacteriota</taxon>
        <taxon>Stenosarchaea group</taxon>
        <taxon>Methanomicrobia</taxon>
        <taxon>Methanomicrobiales</taxon>
        <taxon>Methanocorpusculaceae</taxon>
        <taxon>Methanorbis</taxon>
    </lineage>
</organism>
<dbReference type="AlphaFoldDB" id="A0AAE4MHA7"/>
<name>A0AAE4MHA7_9EURY</name>
<keyword evidence="2" id="KW-1185">Reference proteome</keyword>
<gene>
    <name evidence="1" type="ORF">McpCs1_16230</name>
</gene>
<evidence type="ECO:0000313" key="1">
    <source>
        <dbReference type="EMBL" id="MDV0444224.1"/>
    </source>
</evidence>
<proteinExistence type="predicted"/>
<accession>A0AAE4MHA7</accession>
<comment type="caution">
    <text evidence="1">The sequence shown here is derived from an EMBL/GenBank/DDBJ whole genome shotgun (WGS) entry which is preliminary data.</text>
</comment>
<sequence>MCTLVVFWAYVGKYLQKTLKNHCWRCFICVIYAKLRSCEAVNTAEWYVITTLLAGEPSKP</sequence>
<dbReference type="EMBL" id="JAWDKB010000007">
    <property type="protein sequence ID" value="MDV0444224.1"/>
    <property type="molecule type" value="Genomic_DNA"/>
</dbReference>
<protein>
    <submittedName>
        <fullName evidence="1">Uncharacterized protein</fullName>
    </submittedName>
</protein>